<evidence type="ECO:0000256" key="5">
    <source>
        <dbReference type="ARBA" id="ARBA00022759"/>
    </source>
</evidence>
<dbReference type="Proteomes" id="UP000887568">
    <property type="component" value="Unplaced"/>
</dbReference>
<organism evidence="11 12">
    <name type="scientific">Patiria miniata</name>
    <name type="common">Bat star</name>
    <name type="synonym">Asterina miniata</name>
    <dbReference type="NCBI Taxonomy" id="46514"/>
    <lineage>
        <taxon>Eukaryota</taxon>
        <taxon>Metazoa</taxon>
        <taxon>Echinodermata</taxon>
        <taxon>Eleutherozoa</taxon>
        <taxon>Asterozoa</taxon>
        <taxon>Asteroidea</taxon>
        <taxon>Valvatacea</taxon>
        <taxon>Valvatida</taxon>
        <taxon>Asterinidae</taxon>
        <taxon>Patiria</taxon>
    </lineage>
</organism>
<evidence type="ECO:0000256" key="3">
    <source>
        <dbReference type="ARBA" id="ARBA00022695"/>
    </source>
</evidence>
<name>A0A914AP02_PATMI</name>
<evidence type="ECO:0000256" key="8">
    <source>
        <dbReference type="SAM" id="MobiDB-lite"/>
    </source>
</evidence>
<dbReference type="SUPFAM" id="SSF50630">
    <property type="entry name" value="Acid proteases"/>
    <property type="match status" value="1"/>
</dbReference>
<dbReference type="AlphaFoldDB" id="A0A914AP02"/>
<evidence type="ECO:0000313" key="12">
    <source>
        <dbReference type="Proteomes" id="UP000887568"/>
    </source>
</evidence>
<dbReference type="InterPro" id="IPR000477">
    <property type="entry name" value="RT_dom"/>
</dbReference>
<keyword evidence="7" id="KW-0695">RNA-directed DNA polymerase</keyword>
<evidence type="ECO:0000313" key="11">
    <source>
        <dbReference type="EnsemblMetazoa" id="XP_038065755.1"/>
    </source>
</evidence>
<dbReference type="OrthoDB" id="775972at2759"/>
<feature type="domain" description="Reverse transcriptase" evidence="9">
    <location>
        <begin position="233"/>
        <end position="411"/>
    </location>
</feature>
<dbReference type="InterPro" id="IPR021109">
    <property type="entry name" value="Peptidase_aspartic_dom_sf"/>
</dbReference>
<dbReference type="PROSITE" id="PS50878">
    <property type="entry name" value="RT_POL"/>
    <property type="match status" value="1"/>
</dbReference>
<keyword evidence="12" id="KW-1185">Reference proteome</keyword>
<keyword evidence="3" id="KW-0548">Nucleotidyltransferase</keyword>
<dbReference type="CDD" id="cd09274">
    <property type="entry name" value="RNase_HI_RT_Ty3"/>
    <property type="match status" value="1"/>
</dbReference>
<dbReference type="Gene3D" id="1.10.340.70">
    <property type="match status" value="1"/>
</dbReference>
<dbReference type="GO" id="GO:0003964">
    <property type="term" value="F:RNA-directed DNA polymerase activity"/>
    <property type="evidence" value="ECO:0007669"/>
    <property type="project" value="UniProtKB-KW"/>
</dbReference>
<dbReference type="Gene3D" id="2.40.70.10">
    <property type="entry name" value="Acid Proteases"/>
    <property type="match status" value="1"/>
</dbReference>
<dbReference type="OMA" id="MENIMNM"/>
<sequence length="995" mass="112605">MTNKKPYEQRAHHLLDVTDDEPPQDITDDFTMLKHLEPEANTVNKLSVKPYQMELEINNSSITMELDTGSPWTIVSYETYKKVGKLGTIRPSKVSLKTYTGAKVKILGEAEVTVRYASSNPKVLPLLVVEEGVSLIGREWIQQIPLPLTEVLSRHAVKESTEGAATTNKLVTANLKEMLKSHEQVFDDSSLGHLQGFKAKLYPVDDAPKFYKAAPVAYAARQKIDKSLDEMLEQGEIEAVKFADYACPIVVAPKPNGQICICGNYKLTANKVLRLEQYPLSTLEDMMQDLQGGKKFSKNDLSHAYHQIELDEDARKYTTINTHRGLYQYTRVPFGLASAPALFQRTIESLIADIPMCRPYLDDIIITGRNDADNLANLEAVLQRLEKHGMKIKKEKCEFLRESVTYLGHSIDAEGMRPLEDKVQAIRLAPVPKNQEELKAYLGLLGYYRKFLPNLSTQIAPLTMLLKDEYKSGTKCKASQKTSTSPNFKWGPAQQQAFDTSKQLLESDALLVHFDPRKPVLLQTDASPYGLGAVISHEMPDGTEKPIAFASRTLTPCERNYAQYEKEGLSIVFGLKSFHKYLHGNRFRIVTDHKPLVSLFGDKPASPMSSARVARWHMLLSAYEYTIIHKAGRLHTNADALSRLPVESTVEEKIHWMHDILEDESAVKSRINLLDDVDGRPVDAQEVKVLTDKDPLLSKVRSYILRGWPEGHIKGEMSSYTTKQLELSLEDGVVLWDSRVVIPQDFQLRKRLMQELHATHPGIVKMKMLSRSNFWWPGVDKELETLVKGCKVCQESQKMPQQSPIHPWEFPERPWQRLHIDYALDEGREVLIVVDAHSKWIEAVPVNSASSASTIKVVRRMFASHGIPDVIASDNGTPFVSEEFFTFLTNNGVEHIQTVPKHPSSNGLGERAVQTVKNGMKKMKGCNLEMRLQKFLLQYRVTPQASTGKSPSELLYRRQILTKLDKLRPDLAKKLKRQQNQMKDQADRGSKPRCF</sequence>
<dbReference type="InterPro" id="IPR050951">
    <property type="entry name" value="Retrovirus_Pol_polyprotein"/>
</dbReference>
<dbReference type="GO" id="GO:0015074">
    <property type="term" value="P:DNA integration"/>
    <property type="evidence" value="ECO:0007669"/>
    <property type="project" value="InterPro"/>
</dbReference>
<keyword evidence="4" id="KW-0540">Nuclease</keyword>
<reference evidence="11" key="1">
    <citation type="submission" date="2022-11" db="UniProtKB">
        <authorList>
            <consortium name="EnsemblMetazoa"/>
        </authorList>
    </citation>
    <scope>IDENTIFICATION</scope>
</reference>
<evidence type="ECO:0000256" key="4">
    <source>
        <dbReference type="ARBA" id="ARBA00022722"/>
    </source>
</evidence>
<dbReference type="GO" id="GO:0016787">
    <property type="term" value="F:hydrolase activity"/>
    <property type="evidence" value="ECO:0007669"/>
    <property type="project" value="UniProtKB-KW"/>
</dbReference>
<dbReference type="EnsemblMetazoa" id="XM_038209827.1">
    <property type="protein sequence ID" value="XP_038065755.1"/>
    <property type="gene ID" value="LOC119735882"/>
</dbReference>
<feature type="region of interest" description="Disordered" evidence="8">
    <location>
        <begin position="975"/>
        <end position="995"/>
    </location>
</feature>
<evidence type="ECO:0000259" key="9">
    <source>
        <dbReference type="PROSITE" id="PS50878"/>
    </source>
</evidence>
<keyword evidence="5" id="KW-0255">Endonuclease</keyword>
<dbReference type="InterPro" id="IPR041373">
    <property type="entry name" value="RT_RNaseH"/>
</dbReference>
<dbReference type="FunFam" id="1.10.340.70:FF:000003">
    <property type="entry name" value="Protein CBG25708"/>
    <property type="match status" value="1"/>
</dbReference>
<dbReference type="FunFam" id="3.30.70.270:FF:000020">
    <property type="entry name" value="Transposon Tf2-6 polyprotein-like Protein"/>
    <property type="match status" value="1"/>
</dbReference>
<keyword evidence="6" id="KW-0378">Hydrolase</keyword>
<dbReference type="InterPro" id="IPR036397">
    <property type="entry name" value="RNaseH_sf"/>
</dbReference>
<dbReference type="FunFam" id="3.30.420.10:FF:000063">
    <property type="entry name" value="Retrovirus-related Pol polyprotein from transposon 297-like Protein"/>
    <property type="match status" value="1"/>
</dbReference>
<dbReference type="Pfam" id="PF00665">
    <property type="entry name" value="rve"/>
    <property type="match status" value="1"/>
</dbReference>
<evidence type="ECO:0000256" key="1">
    <source>
        <dbReference type="ARBA" id="ARBA00012493"/>
    </source>
</evidence>
<dbReference type="PANTHER" id="PTHR37984">
    <property type="entry name" value="PROTEIN CBG26694"/>
    <property type="match status" value="1"/>
</dbReference>
<dbReference type="Gene3D" id="3.30.420.10">
    <property type="entry name" value="Ribonuclease H-like superfamily/Ribonuclease H"/>
    <property type="match status" value="1"/>
</dbReference>
<evidence type="ECO:0000256" key="7">
    <source>
        <dbReference type="ARBA" id="ARBA00022918"/>
    </source>
</evidence>
<proteinExistence type="predicted"/>
<evidence type="ECO:0000259" key="10">
    <source>
        <dbReference type="PROSITE" id="PS50994"/>
    </source>
</evidence>
<keyword evidence="2" id="KW-0808">Transferase</keyword>
<dbReference type="Pfam" id="PF17921">
    <property type="entry name" value="Integrase_H2C2"/>
    <property type="match status" value="1"/>
</dbReference>
<dbReference type="Pfam" id="PF17917">
    <property type="entry name" value="RT_RNaseH"/>
    <property type="match status" value="1"/>
</dbReference>
<dbReference type="InterPro" id="IPR043502">
    <property type="entry name" value="DNA/RNA_pol_sf"/>
</dbReference>
<dbReference type="PANTHER" id="PTHR37984:SF13">
    <property type="entry name" value="RIBONUCLEASE H"/>
    <property type="match status" value="1"/>
</dbReference>
<accession>A0A914AP02</accession>
<dbReference type="GeneID" id="119735882"/>
<dbReference type="PROSITE" id="PS50994">
    <property type="entry name" value="INTEGRASE"/>
    <property type="match status" value="1"/>
</dbReference>
<dbReference type="GO" id="GO:0003676">
    <property type="term" value="F:nucleic acid binding"/>
    <property type="evidence" value="ECO:0007669"/>
    <property type="project" value="InterPro"/>
</dbReference>
<dbReference type="Gene3D" id="3.30.70.270">
    <property type="match status" value="2"/>
</dbReference>
<dbReference type="GO" id="GO:0004519">
    <property type="term" value="F:endonuclease activity"/>
    <property type="evidence" value="ECO:0007669"/>
    <property type="project" value="UniProtKB-KW"/>
</dbReference>
<dbReference type="Pfam" id="PF00078">
    <property type="entry name" value="RVT_1"/>
    <property type="match status" value="1"/>
</dbReference>
<dbReference type="InterPro" id="IPR001584">
    <property type="entry name" value="Integrase_cat-core"/>
</dbReference>
<dbReference type="SUPFAM" id="SSF56672">
    <property type="entry name" value="DNA/RNA polymerases"/>
    <property type="match status" value="1"/>
</dbReference>
<dbReference type="SUPFAM" id="SSF53098">
    <property type="entry name" value="Ribonuclease H-like"/>
    <property type="match status" value="1"/>
</dbReference>
<dbReference type="InterPro" id="IPR043128">
    <property type="entry name" value="Rev_trsase/Diguanyl_cyclase"/>
</dbReference>
<feature type="domain" description="Integrase catalytic" evidence="10">
    <location>
        <begin position="810"/>
        <end position="959"/>
    </location>
</feature>
<evidence type="ECO:0000256" key="6">
    <source>
        <dbReference type="ARBA" id="ARBA00022801"/>
    </source>
</evidence>
<protein>
    <recommendedName>
        <fullName evidence="1">RNA-directed DNA polymerase</fullName>
        <ecNumber evidence="1">2.7.7.49</ecNumber>
    </recommendedName>
</protein>
<dbReference type="InterPro" id="IPR012337">
    <property type="entry name" value="RNaseH-like_sf"/>
</dbReference>
<dbReference type="CDD" id="cd01647">
    <property type="entry name" value="RT_LTR"/>
    <property type="match status" value="1"/>
</dbReference>
<dbReference type="EC" id="2.7.7.49" evidence="1"/>
<dbReference type="Gene3D" id="3.10.10.10">
    <property type="entry name" value="HIV Type 1 Reverse Transcriptase, subunit A, domain 1"/>
    <property type="match status" value="1"/>
</dbReference>
<dbReference type="FunFam" id="3.10.20.370:FF:000001">
    <property type="entry name" value="Retrovirus-related Pol polyprotein from transposon 17.6-like protein"/>
    <property type="match status" value="1"/>
</dbReference>
<feature type="compositionally biased region" description="Basic and acidic residues" evidence="8">
    <location>
        <begin position="984"/>
        <end position="995"/>
    </location>
</feature>
<evidence type="ECO:0000256" key="2">
    <source>
        <dbReference type="ARBA" id="ARBA00022679"/>
    </source>
</evidence>
<dbReference type="RefSeq" id="XP_038065755.1">
    <property type="nucleotide sequence ID" value="XM_038209827.1"/>
</dbReference>
<dbReference type="InterPro" id="IPR041588">
    <property type="entry name" value="Integrase_H2C2"/>
</dbReference>